<reference evidence="2" key="1">
    <citation type="submission" date="2020-10" db="EMBL/GenBank/DDBJ databases">
        <authorList>
            <person name="Kikuchi T."/>
        </authorList>
    </citation>
    <scope>NUCLEOTIDE SEQUENCE</scope>
    <source>
        <strain evidence="2">NKZ352</strain>
    </source>
</reference>
<organism evidence="2 3">
    <name type="scientific">Caenorhabditis auriculariae</name>
    <dbReference type="NCBI Taxonomy" id="2777116"/>
    <lineage>
        <taxon>Eukaryota</taxon>
        <taxon>Metazoa</taxon>
        <taxon>Ecdysozoa</taxon>
        <taxon>Nematoda</taxon>
        <taxon>Chromadorea</taxon>
        <taxon>Rhabditida</taxon>
        <taxon>Rhabditina</taxon>
        <taxon>Rhabditomorpha</taxon>
        <taxon>Rhabditoidea</taxon>
        <taxon>Rhabditidae</taxon>
        <taxon>Peloderinae</taxon>
        <taxon>Caenorhabditis</taxon>
    </lineage>
</organism>
<feature type="transmembrane region" description="Helical" evidence="1">
    <location>
        <begin position="48"/>
        <end position="75"/>
    </location>
</feature>
<proteinExistence type="predicted"/>
<dbReference type="AlphaFoldDB" id="A0A8S1GU28"/>
<name>A0A8S1GU28_9PELO</name>
<evidence type="ECO:0000313" key="2">
    <source>
        <dbReference type="EMBL" id="CAD6186421.1"/>
    </source>
</evidence>
<protein>
    <submittedName>
        <fullName evidence="2">Uncharacterized protein</fullName>
    </submittedName>
</protein>
<feature type="transmembrane region" description="Helical" evidence="1">
    <location>
        <begin position="126"/>
        <end position="148"/>
    </location>
</feature>
<dbReference type="Proteomes" id="UP000835052">
    <property type="component" value="Unassembled WGS sequence"/>
</dbReference>
<keyword evidence="1" id="KW-0472">Membrane</keyword>
<feature type="transmembrane region" description="Helical" evidence="1">
    <location>
        <begin position="20"/>
        <end position="42"/>
    </location>
</feature>
<dbReference type="EMBL" id="CAJGYM010000004">
    <property type="protein sequence ID" value="CAD6186421.1"/>
    <property type="molecule type" value="Genomic_DNA"/>
</dbReference>
<accession>A0A8S1GU28</accession>
<evidence type="ECO:0000313" key="3">
    <source>
        <dbReference type="Proteomes" id="UP000835052"/>
    </source>
</evidence>
<keyword evidence="3" id="KW-1185">Reference proteome</keyword>
<keyword evidence="1" id="KW-1133">Transmembrane helix</keyword>
<dbReference type="OrthoDB" id="5840401at2759"/>
<gene>
    <name evidence="2" type="ORF">CAUJ_LOCUS2340</name>
</gene>
<keyword evidence="1" id="KW-0812">Transmembrane</keyword>
<sequence>MCSFNLRQQTYCGFVSVRFIGLLAASVTLLLHITFSIYFLLYGELYGLIPLFATIIAHAIYLFINMGFISFVALLYTSFEALMCLAMLGIGCYTCLFVPYPEKSFIYRHCVQNGGRNCHSTTRITAAAWGPALILFFFVNVFLIQVFAQGAKANRYLSKRNNHPPRIAGVVPPVQVIVNQAPPVQNPTPIQTTSSLPNFFPIMSPISQPLSGSDIPLQNLQSRSTIHSNYQPVARRAMGQVMPFGNDNVYIFRFEEWLVPGNANLQPFMERFNQYSTNPMVSQR</sequence>
<feature type="transmembrane region" description="Helical" evidence="1">
    <location>
        <begin position="82"/>
        <end position="100"/>
    </location>
</feature>
<comment type="caution">
    <text evidence="2">The sequence shown here is derived from an EMBL/GenBank/DDBJ whole genome shotgun (WGS) entry which is preliminary data.</text>
</comment>
<evidence type="ECO:0000256" key="1">
    <source>
        <dbReference type="SAM" id="Phobius"/>
    </source>
</evidence>